<dbReference type="PANTHER" id="PTHR13887:SF14">
    <property type="entry name" value="DISULFIDE BOND FORMATION PROTEIN D"/>
    <property type="match status" value="1"/>
</dbReference>
<keyword evidence="8" id="KW-1185">Reference proteome</keyword>
<dbReference type="Pfam" id="PF13462">
    <property type="entry name" value="Thioredoxin_4"/>
    <property type="match status" value="1"/>
</dbReference>
<dbReference type="AlphaFoldDB" id="A0A1L3MEU8"/>
<protein>
    <submittedName>
        <fullName evidence="7">Disulfide bond formation protein DsbA</fullName>
    </submittedName>
</protein>
<dbReference type="GO" id="GO:0016491">
    <property type="term" value="F:oxidoreductase activity"/>
    <property type="evidence" value="ECO:0007669"/>
    <property type="project" value="UniProtKB-KW"/>
</dbReference>
<accession>A0A1L3MEU8</accession>
<keyword evidence="3" id="KW-0560">Oxidoreductase</keyword>
<keyword evidence="4" id="KW-1015">Disulfide bond</keyword>
<evidence type="ECO:0000313" key="7">
    <source>
        <dbReference type="EMBL" id="APH00879.1"/>
    </source>
</evidence>
<comment type="similarity">
    <text evidence="1">Belongs to the thioredoxin family. DsbA subfamily.</text>
</comment>
<sequence>MSTPVKISIAMVVVVALGLGTLLFLGRGDDAPAGGDGASAPYVREDSPRLTKGDKATFVEFLDFECEACLAAHPTIKELRSTYGEDVTFVVRYLPLHGNSMNAAVAADAARMQGKFEEMHDKLFESATEWGHQQTSQAKVFEGYAEEIGLDMEQYRKDIADPKTTARVEQSAEDAKTLGVQGTPTFFLDGEKLEAGTPDDFRKALDDAVKD</sequence>
<evidence type="ECO:0000259" key="6">
    <source>
        <dbReference type="PROSITE" id="PS51352"/>
    </source>
</evidence>
<evidence type="ECO:0000256" key="3">
    <source>
        <dbReference type="ARBA" id="ARBA00023002"/>
    </source>
</evidence>
<gene>
    <name evidence="7" type="ORF">ASJ30_04465</name>
</gene>
<reference evidence="7 8" key="1">
    <citation type="submission" date="2015-11" db="EMBL/GenBank/DDBJ databases">
        <authorList>
            <person name="Zhang Y."/>
            <person name="Guo Z."/>
        </authorList>
    </citation>
    <scope>NUCLEOTIDE SEQUENCE [LARGE SCALE GENOMIC DNA]</scope>
    <source>
        <strain evidence="7 8">YFY001</strain>
    </source>
</reference>
<dbReference type="InterPro" id="IPR012336">
    <property type="entry name" value="Thioredoxin-like_fold"/>
</dbReference>
<dbReference type="KEGG" id="jte:ASJ30_04465"/>
<dbReference type="InterPro" id="IPR013766">
    <property type="entry name" value="Thioredoxin_domain"/>
</dbReference>
<evidence type="ECO:0000256" key="5">
    <source>
        <dbReference type="ARBA" id="ARBA00023284"/>
    </source>
</evidence>
<evidence type="ECO:0000256" key="2">
    <source>
        <dbReference type="ARBA" id="ARBA00022729"/>
    </source>
</evidence>
<evidence type="ECO:0000313" key="8">
    <source>
        <dbReference type="Proteomes" id="UP000182938"/>
    </source>
</evidence>
<dbReference type="RefSeq" id="WP_072624042.1">
    <property type="nucleotide sequence ID" value="NZ_CP013290.1"/>
</dbReference>
<dbReference type="SUPFAM" id="SSF52833">
    <property type="entry name" value="Thioredoxin-like"/>
    <property type="match status" value="1"/>
</dbReference>
<name>A0A1L3MEU8_9MICO</name>
<dbReference type="Gene3D" id="3.40.30.10">
    <property type="entry name" value="Glutaredoxin"/>
    <property type="match status" value="1"/>
</dbReference>
<evidence type="ECO:0000256" key="1">
    <source>
        <dbReference type="ARBA" id="ARBA00005791"/>
    </source>
</evidence>
<dbReference type="InterPro" id="IPR036249">
    <property type="entry name" value="Thioredoxin-like_sf"/>
</dbReference>
<dbReference type="EMBL" id="CP013290">
    <property type="protein sequence ID" value="APH00879.1"/>
    <property type="molecule type" value="Genomic_DNA"/>
</dbReference>
<dbReference type="Proteomes" id="UP000182938">
    <property type="component" value="Chromosome"/>
</dbReference>
<feature type="domain" description="Thioredoxin" evidence="6">
    <location>
        <begin position="34"/>
        <end position="210"/>
    </location>
</feature>
<keyword evidence="5" id="KW-0676">Redox-active center</keyword>
<dbReference type="PANTHER" id="PTHR13887">
    <property type="entry name" value="GLUTATHIONE S-TRANSFERASE KAPPA"/>
    <property type="match status" value="1"/>
</dbReference>
<organism evidence="7 8">
    <name type="scientific">Janibacter indicus</name>
    <dbReference type="NCBI Taxonomy" id="857417"/>
    <lineage>
        <taxon>Bacteria</taxon>
        <taxon>Bacillati</taxon>
        <taxon>Actinomycetota</taxon>
        <taxon>Actinomycetes</taxon>
        <taxon>Micrococcales</taxon>
        <taxon>Intrasporangiaceae</taxon>
        <taxon>Janibacter</taxon>
    </lineage>
</organism>
<proteinExistence type="inferred from homology"/>
<dbReference type="PROSITE" id="PS51352">
    <property type="entry name" value="THIOREDOXIN_2"/>
    <property type="match status" value="1"/>
</dbReference>
<evidence type="ECO:0000256" key="4">
    <source>
        <dbReference type="ARBA" id="ARBA00023157"/>
    </source>
</evidence>
<keyword evidence="2" id="KW-0732">Signal</keyword>